<proteinExistence type="predicted"/>
<dbReference type="Proteomes" id="UP000292639">
    <property type="component" value="Unassembled WGS sequence"/>
</dbReference>
<gene>
    <name evidence="1" type="ORF">DNJ96_01595</name>
</gene>
<protein>
    <submittedName>
        <fullName evidence="1">Uncharacterized protein</fullName>
    </submittedName>
</protein>
<sequence>MCGRHHKIIDTETRKYTTAMLLRIKQEHEEQGFAEISPTGARVAQQLLANYTQITVIGNHGNVAIQSPGAIQARSITIKNTRAKLSVAPPAGSIGAARAKVAYCQHLIDRYQEYQKADWSGKSDFKYAAIHIALKRTFGASWKLLDEEQFDELVAYLQKRIDATIIGKRNRARGHPNYSSFEV</sequence>
<organism evidence="1 2">
    <name type="scientific">Stutzerimonas kirkiae</name>
    <dbReference type="NCBI Taxonomy" id="2211392"/>
    <lineage>
        <taxon>Bacteria</taxon>
        <taxon>Pseudomonadati</taxon>
        <taxon>Pseudomonadota</taxon>
        <taxon>Gammaproteobacteria</taxon>
        <taxon>Pseudomonadales</taxon>
        <taxon>Pseudomonadaceae</taxon>
        <taxon>Stutzerimonas</taxon>
    </lineage>
</organism>
<comment type="caution">
    <text evidence="1">The sequence shown here is derived from an EMBL/GenBank/DDBJ whole genome shotgun (WGS) entry which is preliminary data.</text>
</comment>
<accession>A0A4Q9RFM1</accession>
<evidence type="ECO:0000313" key="2">
    <source>
        <dbReference type="Proteomes" id="UP000292639"/>
    </source>
</evidence>
<evidence type="ECO:0000313" key="1">
    <source>
        <dbReference type="EMBL" id="TBV00008.1"/>
    </source>
</evidence>
<dbReference type="AlphaFoldDB" id="A0A4Q9RFM1"/>
<dbReference type="EMBL" id="QJUP01000001">
    <property type="protein sequence ID" value="TBV00008.1"/>
    <property type="molecule type" value="Genomic_DNA"/>
</dbReference>
<reference evidence="1 2" key="1">
    <citation type="submission" date="2018-06" db="EMBL/GenBank/DDBJ databases">
        <title>Three novel Pseudomonas species isolated from symptomatic oak.</title>
        <authorList>
            <person name="Bueno-Gonzalez V."/>
            <person name="Brady C."/>
        </authorList>
    </citation>
    <scope>NUCLEOTIDE SEQUENCE [LARGE SCALE GENOMIC DNA]</scope>
    <source>
        <strain evidence="1 2">P17C</strain>
    </source>
</reference>
<keyword evidence="2" id="KW-1185">Reference proteome</keyword>
<name>A0A4Q9RFM1_9GAMM</name>